<dbReference type="InterPro" id="IPR000639">
    <property type="entry name" value="Epox_hydrolase-like"/>
</dbReference>
<dbReference type="PANTHER" id="PTHR46118:SF4">
    <property type="entry name" value="PROTEIN ABHD11"/>
    <property type="match status" value="1"/>
</dbReference>
<proteinExistence type="inferred from homology"/>
<evidence type="ECO:0000256" key="3">
    <source>
        <dbReference type="SAM" id="MobiDB-lite"/>
    </source>
</evidence>
<evidence type="ECO:0000313" key="5">
    <source>
        <dbReference type="EMBL" id="WOO80155.1"/>
    </source>
</evidence>
<name>A0AAF0Y4X9_9TREE</name>
<evidence type="ECO:0000259" key="4">
    <source>
        <dbReference type="Pfam" id="PF00561"/>
    </source>
</evidence>
<accession>A0AAF0Y4X9</accession>
<dbReference type="GO" id="GO:0005739">
    <property type="term" value="C:mitochondrion"/>
    <property type="evidence" value="ECO:0007669"/>
    <property type="project" value="TreeGrafter"/>
</dbReference>
<comment type="similarity">
    <text evidence="1">Belongs to the AB hydrolase superfamily.</text>
</comment>
<dbReference type="Pfam" id="PF00561">
    <property type="entry name" value="Abhydrolase_1"/>
    <property type="match status" value="1"/>
</dbReference>
<sequence>MSSMRILGTARSPAARPRLPTLPSATGARAHARAYANTTVDLAYDVFPPPKARPEAAGQSLVIAHGLFGSKQNWRSLAKGFAQKLGMPVYTVDLRNHGASPHATPHTYAAMADDLAAFMAKHDLQRVNLMGHSMGGKASMVVALSEALNKPVRSLISVDMSAAATKLSPDFVSYIDGMIEIQDAHVPSRAAADALLQKYEPALSIRQFLLTNAVARDDGVIDFRIPLRLLKLQVDNLGRFPFTPPPPVTPTSPQWDGPALFIKGGDSKYLNKYNIPVCQAYFPNMRLETLEGAGHWVHAEKPKEVVELVYEFVNSVKE</sequence>
<feature type="domain" description="AB hydrolase-1" evidence="4">
    <location>
        <begin position="61"/>
        <end position="302"/>
    </location>
</feature>
<dbReference type="RefSeq" id="XP_062626187.1">
    <property type="nucleotide sequence ID" value="XM_062770203.1"/>
</dbReference>
<dbReference type="AlphaFoldDB" id="A0AAF0Y4X9"/>
<reference evidence="5" key="1">
    <citation type="submission" date="2023-10" db="EMBL/GenBank/DDBJ databases">
        <authorList>
            <person name="Noh H."/>
        </authorList>
    </citation>
    <scope>NUCLEOTIDE SEQUENCE</scope>
    <source>
        <strain evidence="5">DUCC4014</strain>
    </source>
</reference>
<dbReference type="GeneID" id="87806909"/>
<evidence type="ECO:0000313" key="6">
    <source>
        <dbReference type="Proteomes" id="UP000827549"/>
    </source>
</evidence>
<evidence type="ECO:0000256" key="1">
    <source>
        <dbReference type="ARBA" id="ARBA00008645"/>
    </source>
</evidence>
<keyword evidence="6" id="KW-1185">Reference proteome</keyword>
<evidence type="ECO:0000256" key="2">
    <source>
        <dbReference type="ARBA" id="ARBA00022801"/>
    </source>
</evidence>
<keyword evidence="2" id="KW-0378">Hydrolase</keyword>
<organism evidence="5 6">
    <name type="scientific">Vanrija pseudolonga</name>
    <dbReference type="NCBI Taxonomy" id="143232"/>
    <lineage>
        <taxon>Eukaryota</taxon>
        <taxon>Fungi</taxon>
        <taxon>Dikarya</taxon>
        <taxon>Basidiomycota</taxon>
        <taxon>Agaricomycotina</taxon>
        <taxon>Tremellomycetes</taxon>
        <taxon>Trichosporonales</taxon>
        <taxon>Trichosporonaceae</taxon>
        <taxon>Vanrija</taxon>
    </lineage>
</organism>
<dbReference type="InterPro" id="IPR000073">
    <property type="entry name" value="AB_hydrolase_1"/>
</dbReference>
<feature type="region of interest" description="Disordered" evidence="3">
    <location>
        <begin position="1"/>
        <end position="23"/>
    </location>
</feature>
<protein>
    <submittedName>
        <fullName evidence="5">Protein ABHD11</fullName>
    </submittedName>
</protein>
<dbReference type="InterPro" id="IPR029058">
    <property type="entry name" value="AB_hydrolase_fold"/>
</dbReference>
<dbReference type="FunFam" id="3.40.50.1820:FF:000039">
    <property type="entry name" value="Esterase ybfF"/>
    <property type="match status" value="1"/>
</dbReference>
<dbReference type="PANTHER" id="PTHR46118">
    <property type="entry name" value="PROTEIN ABHD11"/>
    <property type="match status" value="1"/>
</dbReference>
<dbReference type="SUPFAM" id="SSF53474">
    <property type="entry name" value="alpha/beta-Hydrolases"/>
    <property type="match status" value="1"/>
</dbReference>
<dbReference type="Gene3D" id="3.40.50.1820">
    <property type="entry name" value="alpha/beta hydrolase"/>
    <property type="match status" value="1"/>
</dbReference>
<dbReference type="PRINTS" id="PR00412">
    <property type="entry name" value="EPOXHYDRLASE"/>
</dbReference>
<gene>
    <name evidence="5" type="primary">abhd11</name>
    <name evidence="5" type="ORF">LOC62_03G003668</name>
</gene>
<dbReference type="GO" id="GO:0052689">
    <property type="term" value="F:carboxylic ester hydrolase activity"/>
    <property type="evidence" value="ECO:0007669"/>
    <property type="project" value="TreeGrafter"/>
</dbReference>
<dbReference type="Proteomes" id="UP000827549">
    <property type="component" value="Chromosome 3"/>
</dbReference>
<dbReference type="EMBL" id="CP086716">
    <property type="protein sequence ID" value="WOO80155.1"/>
    <property type="molecule type" value="Genomic_DNA"/>
</dbReference>